<dbReference type="GO" id="GO:0071944">
    <property type="term" value="C:cell periphery"/>
    <property type="evidence" value="ECO:0007669"/>
    <property type="project" value="TreeGrafter"/>
</dbReference>
<dbReference type="PANTHER" id="PTHR16311">
    <property type="entry name" value="THROMBOSPONDIN TYPE I DOMAIN-CONTAINING 1"/>
    <property type="match status" value="1"/>
</dbReference>
<dbReference type="Proteomes" id="UP000261600">
    <property type="component" value="Unplaced"/>
</dbReference>
<evidence type="ECO:0000313" key="6">
    <source>
        <dbReference type="Proteomes" id="UP000261600"/>
    </source>
</evidence>
<evidence type="ECO:0000256" key="3">
    <source>
        <dbReference type="ARBA" id="ARBA00023157"/>
    </source>
</evidence>
<dbReference type="FunFam" id="2.20.100.10:FF:000004">
    <property type="entry name" value="Adhesion G protein-coupled receptor B2"/>
    <property type="match status" value="1"/>
</dbReference>
<evidence type="ECO:0000256" key="2">
    <source>
        <dbReference type="ARBA" id="ARBA00022737"/>
    </source>
</evidence>
<keyword evidence="6" id="KW-1185">Reference proteome</keyword>
<keyword evidence="3" id="KW-1015">Disulfide bond</keyword>
<dbReference type="InterPro" id="IPR036383">
    <property type="entry name" value="TSP1_rpt_sf"/>
</dbReference>
<evidence type="ECO:0000313" key="5">
    <source>
        <dbReference type="Ensembl" id="ENSMALP00000004703.1"/>
    </source>
</evidence>
<dbReference type="FunFam" id="2.20.100.10:FF:000007">
    <property type="entry name" value="Thrombospondin 1"/>
    <property type="match status" value="2"/>
</dbReference>
<dbReference type="STRING" id="43700.ENSMALP00000004703"/>
<dbReference type="SMART" id="SM00209">
    <property type="entry name" value="TSP1"/>
    <property type="match status" value="3"/>
</dbReference>
<dbReference type="Ensembl" id="ENSMALT00000004811.1">
    <property type="protein sequence ID" value="ENSMALP00000004703.1"/>
    <property type="gene ID" value="ENSMALG00000003414.1"/>
</dbReference>
<name>A0A3Q3IJ02_MONAL</name>
<dbReference type="Gene3D" id="2.20.100.10">
    <property type="entry name" value="Thrombospondin type-1 (TSP1) repeat"/>
    <property type="match status" value="3"/>
</dbReference>
<dbReference type="PANTHER" id="PTHR16311:SF3">
    <property type="entry name" value="THROMBOSPONDIN TYPE-1 DOMAIN-CONTAINING PROTEIN 1"/>
    <property type="match status" value="1"/>
</dbReference>
<reference evidence="5" key="2">
    <citation type="submission" date="2025-09" db="UniProtKB">
        <authorList>
            <consortium name="Ensembl"/>
        </authorList>
    </citation>
    <scope>IDENTIFICATION</scope>
</reference>
<dbReference type="InterPro" id="IPR000884">
    <property type="entry name" value="TSP1_rpt"/>
</dbReference>
<dbReference type="InterPro" id="IPR038877">
    <property type="entry name" value="THSD1"/>
</dbReference>
<dbReference type="PRINTS" id="PR01705">
    <property type="entry name" value="TSP1REPEAT"/>
</dbReference>
<organism evidence="5 6">
    <name type="scientific">Monopterus albus</name>
    <name type="common">Swamp eel</name>
    <dbReference type="NCBI Taxonomy" id="43700"/>
    <lineage>
        <taxon>Eukaryota</taxon>
        <taxon>Metazoa</taxon>
        <taxon>Chordata</taxon>
        <taxon>Craniata</taxon>
        <taxon>Vertebrata</taxon>
        <taxon>Euteleostomi</taxon>
        <taxon>Actinopterygii</taxon>
        <taxon>Neopterygii</taxon>
        <taxon>Teleostei</taxon>
        <taxon>Neoteleostei</taxon>
        <taxon>Acanthomorphata</taxon>
        <taxon>Anabantaria</taxon>
        <taxon>Synbranchiformes</taxon>
        <taxon>Synbranchidae</taxon>
        <taxon>Monopterus</taxon>
    </lineage>
</organism>
<accession>A0A3Q3IJ02</accession>
<evidence type="ECO:0000256" key="4">
    <source>
        <dbReference type="ARBA" id="ARBA00023180"/>
    </source>
</evidence>
<evidence type="ECO:0000256" key="1">
    <source>
        <dbReference type="ARBA" id="ARBA00022729"/>
    </source>
</evidence>
<keyword evidence="4" id="KW-0325">Glycoprotein</keyword>
<dbReference type="Pfam" id="PF00090">
    <property type="entry name" value="TSP_1"/>
    <property type="match status" value="3"/>
</dbReference>
<keyword evidence="1" id="KW-0732">Signal</keyword>
<keyword evidence="2" id="KW-0677">Repeat</keyword>
<sequence>MSCPPVSCINPSFIDGKCCPVCLSEFDLSTCAKDTCIFLHVCKDNEDGWSPWSEWTYCSATCGRGGQRRGRSCNGIMPFCDGPSVQTRNCVLMKCDRKGKTSLCISDLSQCGAVEVVSCEFYFHFQSATKMDNLYVLVLCLVRTDGNWGHWSPWSACTTTCGEGSITRVRLCNNPPPQKGGRGCTGSARETQPCNNTLCPSEYTAGTNAHANCTVTVAGGWTTWTEWSLCSESCGGGLTSRQRECLNPAPQNGGKRCAGDAVDYESCDKSACSTGTALWLYWAATRSECEQGSPEKERWPFSGPFLNE</sequence>
<dbReference type="PROSITE" id="PS50092">
    <property type="entry name" value="TSP1"/>
    <property type="match status" value="3"/>
</dbReference>
<reference evidence="5" key="1">
    <citation type="submission" date="2025-08" db="UniProtKB">
        <authorList>
            <consortium name="Ensembl"/>
        </authorList>
    </citation>
    <scope>IDENTIFICATION</scope>
</reference>
<protein>
    <submittedName>
        <fullName evidence="5">Uncharacterized protein</fullName>
    </submittedName>
</protein>
<dbReference type="AlphaFoldDB" id="A0A3Q3IJ02"/>
<dbReference type="SUPFAM" id="SSF82895">
    <property type="entry name" value="TSP-1 type 1 repeat"/>
    <property type="match status" value="3"/>
</dbReference>
<proteinExistence type="predicted"/>